<evidence type="ECO:0000313" key="3">
    <source>
        <dbReference type="EMBL" id="MFC6036433.1"/>
    </source>
</evidence>
<dbReference type="GO" id="GO:0016491">
    <property type="term" value="F:oxidoreductase activity"/>
    <property type="evidence" value="ECO:0007669"/>
    <property type="project" value="UniProtKB-KW"/>
</dbReference>
<evidence type="ECO:0000313" key="4">
    <source>
        <dbReference type="Proteomes" id="UP001596116"/>
    </source>
</evidence>
<dbReference type="RefSeq" id="WP_379882334.1">
    <property type="nucleotide sequence ID" value="NZ_JBHPON010000002.1"/>
</dbReference>
<keyword evidence="2 3" id="KW-0560">Oxidoreductase</keyword>
<comment type="caution">
    <text evidence="3">The sequence shown here is derived from an EMBL/GenBank/DDBJ whole genome shotgun (WGS) entry which is preliminary data.</text>
</comment>
<dbReference type="PANTHER" id="PTHR44196:SF4">
    <property type="entry name" value="SHORT CHAIN DEHYDROGENASE"/>
    <property type="match status" value="1"/>
</dbReference>
<dbReference type="InterPro" id="IPR002347">
    <property type="entry name" value="SDR_fam"/>
</dbReference>
<dbReference type="Proteomes" id="UP001596116">
    <property type="component" value="Unassembled WGS sequence"/>
</dbReference>
<dbReference type="CDD" id="cd05233">
    <property type="entry name" value="SDR_c"/>
    <property type="match status" value="1"/>
</dbReference>
<sequence>MTQPDLTGKTALVTGASRGIGKSIALSLAKAGAHVLALARTPGALEDLDDEIKAAGGKASLIPMDLVSDDGIERLAGALTERFPALDILVLNAGSLGELAPLPDIDPKVWRHTLDLNVTANWRLLRALDPMLRNAADARVIGLSSRVGGEAPKAFWGSYAVTKAAFDMLLKTYAEEMAKTSVHVSLISPGPMRTDMRKVAMPGEDSATLPHPDELLPLVHHLLVREDREPLRISFKEWTGGA</sequence>
<evidence type="ECO:0000256" key="1">
    <source>
        <dbReference type="ARBA" id="ARBA00006484"/>
    </source>
</evidence>
<keyword evidence="4" id="KW-1185">Reference proteome</keyword>
<dbReference type="EC" id="1.-.-.-" evidence="3"/>
<dbReference type="Gene3D" id="3.40.50.720">
    <property type="entry name" value="NAD(P)-binding Rossmann-like Domain"/>
    <property type="match status" value="1"/>
</dbReference>
<dbReference type="Pfam" id="PF00106">
    <property type="entry name" value="adh_short"/>
    <property type="match status" value="1"/>
</dbReference>
<reference evidence="3 4" key="1">
    <citation type="submission" date="2024-09" db="EMBL/GenBank/DDBJ databases">
        <authorList>
            <person name="Zhang Z.-H."/>
        </authorList>
    </citation>
    <scope>NUCLEOTIDE SEQUENCE [LARGE SCALE GENOMIC DNA]</scope>
    <source>
        <strain evidence="3 4">HHTR114</strain>
    </source>
</reference>
<evidence type="ECO:0000256" key="2">
    <source>
        <dbReference type="ARBA" id="ARBA00023002"/>
    </source>
</evidence>
<organism evidence="3 4">
    <name type="scientific">Hyphococcus aureus</name>
    <dbReference type="NCBI Taxonomy" id="2666033"/>
    <lineage>
        <taxon>Bacteria</taxon>
        <taxon>Pseudomonadati</taxon>
        <taxon>Pseudomonadota</taxon>
        <taxon>Alphaproteobacteria</taxon>
        <taxon>Parvularculales</taxon>
        <taxon>Parvularculaceae</taxon>
        <taxon>Hyphococcus</taxon>
    </lineage>
</organism>
<protein>
    <submittedName>
        <fullName evidence="3">SDR family NAD(P)-dependent oxidoreductase</fullName>
        <ecNumber evidence="3">1.-.-.-</ecNumber>
    </submittedName>
</protein>
<name>A0ABW1KWF2_9PROT</name>
<dbReference type="PRINTS" id="PR00081">
    <property type="entry name" value="GDHRDH"/>
</dbReference>
<dbReference type="PANTHER" id="PTHR44196">
    <property type="entry name" value="DEHYDROGENASE/REDUCTASE SDR FAMILY MEMBER 7B"/>
    <property type="match status" value="1"/>
</dbReference>
<gene>
    <name evidence="3" type="ORF">ACFMB1_12830</name>
</gene>
<accession>A0ABW1KWF2</accession>
<dbReference type="EMBL" id="JBHPON010000002">
    <property type="protein sequence ID" value="MFC6036433.1"/>
    <property type="molecule type" value="Genomic_DNA"/>
</dbReference>
<dbReference type="InterPro" id="IPR036291">
    <property type="entry name" value="NAD(P)-bd_dom_sf"/>
</dbReference>
<comment type="similarity">
    <text evidence="1">Belongs to the short-chain dehydrogenases/reductases (SDR) family.</text>
</comment>
<proteinExistence type="inferred from homology"/>
<dbReference type="SUPFAM" id="SSF51735">
    <property type="entry name" value="NAD(P)-binding Rossmann-fold domains"/>
    <property type="match status" value="1"/>
</dbReference>